<proteinExistence type="predicted"/>
<keyword evidence="1" id="KW-1133">Transmembrane helix</keyword>
<keyword evidence="1" id="KW-0812">Transmembrane</keyword>
<evidence type="ECO:0000256" key="1">
    <source>
        <dbReference type="SAM" id="Phobius"/>
    </source>
</evidence>
<evidence type="ECO:0000313" key="3">
    <source>
        <dbReference type="Proteomes" id="UP000291084"/>
    </source>
</evidence>
<name>A0A0S3SL32_PHAAN</name>
<feature type="non-terminal residue" evidence="2">
    <location>
        <position position="1"/>
    </location>
</feature>
<gene>
    <name evidence="2" type="primary">Vigan.08G004800</name>
    <name evidence="2" type="ORF">VIGAN_08004800</name>
</gene>
<keyword evidence="1" id="KW-0472">Membrane</keyword>
<dbReference type="Proteomes" id="UP000291084">
    <property type="component" value="Chromosome 8"/>
</dbReference>
<accession>A0A0S3SL32</accession>
<dbReference type="AlphaFoldDB" id="A0A0S3SL32"/>
<dbReference type="EMBL" id="AP015041">
    <property type="protein sequence ID" value="BAT93536.1"/>
    <property type="molecule type" value="Genomic_DNA"/>
</dbReference>
<evidence type="ECO:0000313" key="2">
    <source>
        <dbReference type="EMBL" id="BAT93536.1"/>
    </source>
</evidence>
<organism evidence="2 3">
    <name type="scientific">Vigna angularis var. angularis</name>
    <dbReference type="NCBI Taxonomy" id="157739"/>
    <lineage>
        <taxon>Eukaryota</taxon>
        <taxon>Viridiplantae</taxon>
        <taxon>Streptophyta</taxon>
        <taxon>Embryophyta</taxon>
        <taxon>Tracheophyta</taxon>
        <taxon>Spermatophyta</taxon>
        <taxon>Magnoliopsida</taxon>
        <taxon>eudicotyledons</taxon>
        <taxon>Gunneridae</taxon>
        <taxon>Pentapetalae</taxon>
        <taxon>rosids</taxon>
        <taxon>fabids</taxon>
        <taxon>Fabales</taxon>
        <taxon>Fabaceae</taxon>
        <taxon>Papilionoideae</taxon>
        <taxon>50 kb inversion clade</taxon>
        <taxon>NPAAA clade</taxon>
        <taxon>indigoferoid/millettioid clade</taxon>
        <taxon>Phaseoleae</taxon>
        <taxon>Vigna</taxon>
    </lineage>
</organism>
<keyword evidence="3" id="KW-1185">Reference proteome</keyword>
<reference evidence="2 3" key="1">
    <citation type="journal article" date="2015" name="Sci. Rep.">
        <title>The power of single molecule real-time sequencing technology in the de novo assembly of a eukaryotic genome.</title>
        <authorList>
            <person name="Sakai H."/>
            <person name="Naito K."/>
            <person name="Ogiso-Tanaka E."/>
            <person name="Takahashi Y."/>
            <person name="Iseki K."/>
            <person name="Muto C."/>
            <person name="Satou K."/>
            <person name="Teruya K."/>
            <person name="Shiroma A."/>
            <person name="Shimoji M."/>
            <person name="Hirano T."/>
            <person name="Itoh T."/>
            <person name="Kaga A."/>
            <person name="Tomooka N."/>
        </authorList>
    </citation>
    <scope>NUCLEOTIDE SEQUENCE [LARGE SCALE GENOMIC DNA]</scope>
    <source>
        <strain evidence="3">cv. Shumari</strain>
    </source>
</reference>
<sequence length="75" mass="8836">RQREGNRHQEAQGIWMCILTAKSRFLRTLLFSDSLLSLALVACFLATTLVSYQEHFCILKVILKRLDKVIFFRYD</sequence>
<protein>
    <submittedName>
        <fullName evidence="2">Uncharacterized protein</fullName>
    </submittedName>
</protein>
<feature type="transmembrane region" description="Helical" evidence="1">
    <location>
        <begin position="29"/>
        <end position="52"/>
    </location>
</feature>